<comment type="similarity">
    <text evidence="3">Belongs to the UreF family.</text>
</comment>
<protein>
    <recommendedName>
        <fullName evidence="3">Urease accessory protein UreF</fullName>
    </recommendedName>
</protein>
<accession>A0ABR6HMZ5</accession>
<comment type="subcellular location">
    <subcellularLocation>
        <location evidence="3">Cytoplasm</location>
    </subcellularLocation>
</comment>
<reference evidence="4 5" key="1">
    <citation type="submission" date="2020-08" db="EMBL/GenBank/DDBJ databases">
        <title>Genomic Encyclopedia of Type Strains, Phase III (KMG-III): the genomes of soil and plant-associated and newly described type strains.</title>
        <authorList>
            <person name="Whitman W."/>
        </authorList>
    </citation>
    <scope>NUCLEOTIDE SEQUENCE [LARGE SCALE GENOMIC DNA]</scope>
    <source>
        <strain evidence="4 5">CECT 8572</strain>
    </source>
</reference>
<dbReference type="HAMAP" id="MF_01385">
    <property type="entry name" value="UreF"/>
    <property type="match status" value="1"/>
</dbReference>
<proteinExistence type="inferred from homology"/>
<keyword evidence="5" id="KW-1185">Reference proteome</keyword>
<organism evidence="4 5">
    <name type="scientific">Limimaricola variabilis</name>
    <dbReference type="NCBI Taxonomy" id="1492771"/>
    <lineage>
        <taxon>Bacteria</taxon>
        <taxon>Pseudomonadati</taxon>
        <taxon>Pseudomonadota</taxon>
        <taxon>Alphaproteobacteria</taxon>
        <taxon>Rhodobacterales</taxon>
        <taxon>Paracoccaceae</taxon>
        <taxon>Limimaricola</taxon>
    </lineage>
</organism>
<evidence type="ECO:0000313" key="5">
    <source>
        <dbReference type="Proteomes" id="UP000576152"/>
    </source>
</evidence>
<evidence type="ECO:0000313" key="4">
    <source>
        <dbReference type="EMBL" id="MBB3711940.1"/>
    </source>
</evidence>
<dbReference type="PIRSF" id="PIRSF009467">
    <property type="entry name" value="Ureas_acces_UreF"/>
    <property type="match status" value="1"/>
</dbReference>
<name>A0ABR6HMZ5_9RHOB</name>
<dbReference type="EMBL" id="JACIBX010000004">
    <property type="protein sequence ID" value="MBB3711940.1"/>
    <property type="molecule type" value="Genomic_DNA"/>
</dbReference>
<gene>
    <name evidence="3" type="primary">ureF</name>
    <name evidence="4" type="ORF">FHS00_001516</name>
</gene>
<evidence type="ECO:0000256" key="3">
    <source>
        <dbReference type="HAMAP-Rule" id="MF_01385"/>
    </source>
</evidence>
<dbReference type="InterPro" id="IPR002639">
    <property type="entry name" value="UreF"/>
</dbReference>
<comment type="function">
    <text evidence="3">Required for maturation of urease via the functional incorporation of the urease nickel metallocenter.</text>
</comment>
<dbReference type="Pfam" id="PF01730">
    <property type="entry name" value="UreF"/>
    <property type="match status" value="1"/>
</dbReference>
<dbReference type="PANTHER" id="PTHR33620">
    <property type="entry name" value="UREASE ACCESSORY PROTEIN F"/>
    <property type="match status" value="1"/>
</dbReference>
<dbReference type="InterPro" id="IPR038277">
    <property type="entry name" value="UreF_sf"/>
</dbReference>
<dbReference type="PANTHER" id="PTHR33620:SF1">
    <property type="entry name" value="UREASE ACCESSORY PROTEIN F"/>
    <property type="match status" value="1"/>
</dbReference>
<keyword evidence="3" id="KW-0963">Cytoplasm</keyword>
<comment type="caution">
    <text evidence="4">The sequence shown here is derived from an EMBL/GenBank/DDBJ whole genome shotgun (WGS) entry which is preliminary data.</text>
</comment>
<sequence>MLTDAQALTLARWLSPGYPVGAFAYSHGLERMIADGRVRDRASLEGWLCDVLEHGAGWNDALLLAAAHREADPAGIDATARALAASAERLAEMTRQGAAFARTESRVSDVSDTARAHPVAIGHAAARHGLPLRPVIALYLQSFMANLVSAAQRLMGLGQTEGQRLQAALAPLCADLAERAEGATLDDLSSTTFLGDIAAMRHETQQPRIFAT</sequence>
<evidence type="ECO:0000256" key="1">
    <source>
        <dbReference type="ARBA" id="ARBA00022988"/>
    </source>
</evidence>
<dbReference type="RefSeq" id="WP_246391170.1">
    <property type="nucleotide sequence ID" value="NZ_JACIBX010000004.1"/>
</dbReference>
<dbReference type="Gene3D" id="1.10.4190.10">
    <property type="entry name" value="Urease accessory protein UreF"/>
    <property type="match status" value="1"/>
</dbReference>
<comment type="subunit">
    <text evidence="3">UreD, UreF and UreG form a complex that acts as a GTP-hydrolysis-dependent molecular chaperone, activating the urease apoprotein by helping to assemble the nickel containing metallocenter of UreC. The UreE protein probably delivers the nickel.</text>
</comment>
<dbReference type="Proteomes" id="UP000576152">
    <property type="component" value="Unassembled WGS sequence"/>
</dbReference>
<keyword evidence="1 3" id="KW-0996">Nickel insertion</keyword>
<keyword evidence="2 3" id="KW-0143">Chaperone</keyword>
<evidence type="ECO:0000256" key="2">
    <source>
        <dbReference type="ARBA" id="ARBA00023186"/>
    </source>
</evidence>